<feature type="domain" description="Spp2/MOS2 G-patch" evidence="4">
    <location>
        <begin position="149"/>
        <end position="206"/>
    </location>
</feature>
<gene>
    <name evidence="5" type="primary">CSON001337</name>
</gene>
<feature type="compositionally biased region" description="Basic residues" evidence="3">
    <location>
        <begin position="340"/>
        <end position="350"/>
    </location>
</feature>
<feature type="region of interest" description="Disordered" evidence="3">
    <location>
        <begin position="298"/>
        <end position="408"/>
    </location>
</feature>
<feature type="region of interest" description="Disordered" evidence="3">
    <location>
        <begin position="178"/>
        <end position="197"/>
    </location>
</feature>
<feature type="compositionally biased region" description="Basic and acidic residues" evidence="3">
    <location>
        <begin position="351"/>
        <end position="369"/>
    </location>
</feature>
<proteinExistence type="predicted"/>
<keyword evidence="2" id="KW-0539">Nucleus</keyword>
<dbReference type="InterPro" id="IPR008991">
    <property type="entry name" value="Translation_prot_SH3-like_sf"/>
</dbReference>
<evidence type="ECO:0000313" key="5">
    <source>
        <dbReference type="EMBL" id="SSW97187.1"/>
    </source>
</evidence>
<evidence type="ECO:0000256" key="3">
    <source>
        <dbReference type="SAM" id="MobiDB-lite"/>
    </source>
</evidence>
<name>A0A336JYG6_CULSO</name>
<dbReference type="CDD" id="cd13152">
    <property type="entry name" value="KOW_GPKOW_A"/>
    <property type="match status" value="1"/>
</dbReference>
<feature type="compositionally biased region" description="Basic and acidic residues" evidence="3">
    <location>
        <begin position="322"/>
        <end position="337"/>
    </location>
</feature>
<dbReference type="VEuPathDB" id="VectorBase:CSON001337"/>
<dbReference type="InterPro" id="IPR045166">
    <property type="entry name" value="Spp2-like"/>
</dbReference>
<evidence type="ECO:0000256" key="2">
    <source>
        <dbReference type="ARBA" id="ARBA00023242"/>
    </source>
</evidence>
<dbReference type="EMBL" id="UFQS01000011">
    <property type="protein sequence ID" value="SSW97187.1"/>
    <property type="molecule type" value="Genomic_DNA"/>
</dbReference>
<dbReference type="PANTHER" id="PTHR15818:SF2">
    <property type="entry name" value="G-PATCH DOMAIN AND KOW MOTIFS-CONTAINING PROTEIN"/>
    <property type="match status" value="1"/>
</dbReference>
<feature type="compositionally biased region" description="Basic residues" evidence="3">
    <location>
        <begin position="370"/>
        <end position="384"/>
    </location>
</feature>
<evidence type="ECO:0000259" key="4">
    <source>
        <dbReference type="Pfam" id="PF12656"/>
    </source>
</evidence>
<feature type="compositionally biased region" description="Basic residues" evidence="3">
    <location>
        <begin position="392"/>
        <end position="408"/>
    </location>
</feature>
<protein>
    <submittedName>
        <fullName evidence="5">CSON001337 protein</fullName>
    </submittedName>
</protein>
<reference evidence="6" key="2">
    <citation type="submission" date="2018-07" db="EMBL/GenBank/DDBJ databases">
        <authorList>
            <person name="Quirk P.G."/>
            <person name="Krulwich T.A."/>
        </authorList>
    </citation>
    <scope>NUCLEOTIDE SEQUENCE</scope>
</reference>
<dbReference type="GO" id="GO:0000398">
    <property type="term" value="P:mRNA splicing, via spliceosome"/>
    <property type="evidence" value="ECO:0007669"/>
    <property type="project" value="InterPro"/>
</dbReference>
<dbReference type="EMBL" id="UFQT01000011">
    <property type="protein sequence ID" value="SSX17573.1"/>
    <property type="molecule type" value="Genomic_DNA"/>
</dbReference>
<organism evidence="5">
    <name type="scientific">Culicoides sonorensis</name>
    <name type="common">Biting midge</name>
    <dbReference type="NCBI Taxonomy" id="179676"/>
    <lineage>
        <taxon>Eukaryota</taxon>
        <taxon>Metazoa</taxon>
        <taxon>Ecdysozoa</taxon>
        <taxon>Arthropoda</taxon>
        <taxon>Hexapoda</taxon>
        <taxon>Insecta</taxon>
        <taxon>Pterygota</taxon>
        <taxon>Neoptera</taxon>
        <taxon>Endopterygota</taxon>
        <taxon>Diptera</taxon>
        <taxon>Nematocera</taxon>
        <taxon>Chironomoidea</taxon>
        <taxon>Ceratopogonidae</taxon>
        <taxon>Ceratopogoninae</taxon>
        <taxon>Culicoides</taxon>
        <taxon>Monoculicoides</taxon>
    </lineage>
</organism>
<evidence type="ECO:0000256" key="1">
    <source>
        <dbReference type="ARBA" id="ARBA00004123"/>
    </source>
</evidence>
<comment type="subcellular location">
    <subcellularLocation>
        <location evidence="1">Nucleus</location>
    </subcellularLocation>
</comment>
<dbReference type="Pfam" id="PF12656">
    <property type="entry name" value="G-patch_2"/>
    <property type="match status" value="1"/>
</dbReference>
<dbReference type="GO" id="GO:0005681">
    <property type="term" value="C:spliceosomal complex"/>
    <property type="evidence" value="ECO:0007669"/>
    <property type="project" value="TreeGrafter"/>
</dbReference>
<accession>A0A336JYG6</accession>
<dbReference type="AlphaFoldDB" id="A0A336JYG6"/>
<dbReference type="InterPro" id="IPR041993">
    <property type="entry name" value="GPKOW_KOW1"/>
</dbReference>
<dbReference type="SUPFAM" id="SSF50104">
    <property type="entry name" value="Translation proteins SH3-like domain"/>
    <property type="match status" value="1"/>
</dbReference>
<dbReference type="InterPro" id="IPR026822">
    <property type="entry name" value="Spp2/MOS2_G-patch"/>
</dbReference>
<dbReference type="PANTHER" id="PTHR15818">
    <property type="entry name" value="G PATCH AND KOW-CONTAINING"/>
    <property type="match status" value="1"/>
</dbReference>
<sequence length="408" mass="46195">MSDEINGDSSNISETTENVSTSTIMAPKISFGIKTLKTSKLKPSLAPVKVREYIKSINDGDIQATVKREKVEARVIPMPSSTKNYHQRLKAARDVKIEIELPSDISHLSLEKRAELEILRDLQQKAVNENENLSYVIPKIDGEEMTGAKEASMDDYENVPIVGFGLAMLRGMGLKEEDETSAKDNLPNKTDEFKFRPKGMGLGADQTVKPKELKIKPKPGQILTMKKGAFIVVLGGNYKDFYGEVRGFDENNGRVIVKLALGQKPIMLGEKFVQLVTSEEFQKYGKVPVSTIQEKKHNGKYGLITNNTEQKKNENESFIPSRDSRDKRRSPSNERYKSSGSRHKSSKHNLKSRDYSRSSDSESDSDRDRDRRKKSSKSSKHRSHSSYERKSDKKKFKKNKRGRSRSRS</sequence>
<reference evidence="5" key="1">
    <citation type="submission" date="2018-04" db="EMBL/GenBank/DDBJ databases">
        <authorList>
            <person name="Go L.Y."/>
            <person name="Mitchell J.A."/>
        </authorList>
    </citation>
    <scope>NUCLEOTIDE SEQUENCE</scope>
    <source>
        <tissue evidence="5">Whole organism</tissue>
    </source>
</reference>
<evidence type="ECO:0000313" key="6">
    <source>
        <dbReference type="EMBL" id="SSX17573.1"/>
    </source>
</evidence>